<name>A0A1Y1QIX7_9GAMM</name>
<dbReference type="AlphaFoldDB" id="A0A1Y1QIX7"/>
<comment type="caution">
    <text evidence="2">The sequence shown here is derived from an EMBL/GenBank/DDBJ whole genome shotgun (WGS) entry which is preliminary data.</text>
</comment>
<accession>A0A1Y1QIX7</accession>
<dbReference type="Proteomes" id="UP000192491">
    <property type="component" value="Unassembled WGS sequence"/>
</dbReference>
<dbReference type="CDD" id="cd22352">
    <property type="entry name" value="RecB_C-like"/>
    <property type="match status" value="1"/>
</dbReference>
<proteinExistence type="predicted"/>
<dbReference type="InterPro" id="IPR011604">
    <property type="entry name" value="PDDEXK-like_dom_sf"/>
</dbReference>
<organism evidence="2 3">
    <name type="scientific">Thiothrix lacustris</name>
    <dbReference type="NCBI Taxonomy" id="525917"/>
    <lineage>
        <taxon>Bacteria</taxon>
        <taxon>Pseudomonadati</taxon>
        <taxon>Pseudomonadota</taxon>
        <taxon>Gammaproteobacteria</taxon>
        <taxon>Thiotrichales</taxon>
        <taxon>Thiotrichaceae</taxon>
        <taxon>Thiothrix</taxon>
    </lineage>
</organism>
<evidence type="ECO:0000313" key="2">
    <source>
        <dbReference type="EMBL" id="OQX06814.1"/>
    </source>
</evidence>
<feature type="domain" description="PD-(D/E)XK endonuclease-like" evidence="1">
    <location>
        <begin position="74"/>
        <end position="197"/>
    </location>
</feature>
<reference evidence="2 3" key="1">
    <citation type="submission" date="2017-01" db="EMBL/GenBank/DDBJ databases">
        <title>Novel large sulfur bacteria in the metagenomes of groundwater-fed chemosynthetic microbial mats in the Lake Huron basin.</title>
        <authorList>
            <person name="Sharrar A.M."/>
            <person name="Flood B.E."/>
            <person name="Bailey J.V."/>
            <person name="Jones D.S."/>
            <person name="Biddanda B."/>
            <person name="Ruberg S.A."/>
            <person name="Marcus D.N."/>
            <person name="Dick G.J."/>
        </authorList>
    </citation>
    <scope>NUCLEOTIDE SEQUENCE [LARGE SCALE GENOMIC DNA]</scope>
    <source>
        <strain evidence="2">A8</strain>
    </source>
</reference>
<dbReference type="InterPro" id="IPR011335">
    <property type="entry name" value="Restrct_endonuc-II-like"/>
</dbReference>
<dbReference type="EMBL" id="MTEJ01000229">
    <property type="protein sequence ID" value="OQX06814.1"/>
    <property type="molecule type" value="Genomic_DNA"/>
</dbReference>
<dbReference type="SUPFAM" id="SSF52980">
    <property type="entry name" value="Restriction endonuclease-like"/>
    <property type="match status" value="1"/>
</dbReference>
<gene>
    <name evidence="2" type="ORF">BWK73_29765</name>
</gene>
<sequence length="219" mass="25528">MDFTQPLAEQRDKVLLPALKRHGLPERWREAGEQLLEKTLYTPLGTLPLCLADLPKTQRLDELEFYFPVERLRLKPLQTLLHQHLPAEWTLIHAAVDKLKFNELTGHLKGYIDLVFAADGQYFVVDYKSNELGATPADYTHDAMQQAMAEHHYYLQYLIYCLALHRYLQQRQPDYAWDEHVGGALYLFLRGMMPEQAGSGVFFHKPDWQLIEALDHLIQ</sequence>
<evidence type="ECO:0000313" key="3">
    <source>
        <dbReference type="Proteomes" id="UP000192491"/>
    </source>
</evidence>
<evidence type="ECO:0000259" key="1">
    <source>
        <dbReference type="Pfam" id="PF12705"/>
    </source>
</evidence>
<dbReference type="Gene3D" id="3.90.320.10">
    <property type="match status" value="1"/>
</dbReference>
<dbReference type="Pfam" id="PF12705">
    <property type="entry name" value="PDDEXK_1"/>
    <property type="match status" value="1"/>
</dbReference>
<dbReference type="InterPro" id="IPR038726">
    <property type="entry name" value="PDDEXK_AddAB-type"/>
</dbReference>
<protein>
    <recommendedName>
        <fullName evidence="1">PD-(D/E)XK endonuclease-like domain-containing protein</fullName>
    </recommendedName>
</protein>